<dbReference type="HOGENOM" id="CLU_051402_0_2_0"/>
<dbReference type="GO" id="GO:0010181">
    <property type="term" value="F:FMN binding"/>
    <property type="evidence" value="ECO:0007669"/>
    <property type="project" value="InterPro"/>
</dbReference>
<sequence>MTNPSTSESKAVKLAIVYYSTYGTNHAMANEAADAARAAGAEVRLVKVQETAPQAVIDTQDAWKAQQERTADVAVASPNDLEWANAILFSAPTRFGGAASQIRAFIDTLGGLWGTGKLADKTFSAMTSAQNPNGGQETTLQTLYITAMHWGAILVPPGYTDPVIFASGGNPYGASVTANGEPLSDADKATIRHQAKRLVEVTAKLQ</sequence>
<reference evidence="4" key="1">
    <citation type="submission" date="2014-11" db="EMBL/GenBank/DDBJ databases">
        <title>Hymenobacter sp. DG25B genome submission.</title>
        <authorList>
            <person name="Jung H.-Y."/>
            <person name="Kim M.K."/>
            <person name="Srinivasan S."/>
            <person name="Lim S."/>
        </authorList>
    </citation>
    <scope>NUCLEOTIDE SEQUENCE [LARGE SCALE GENOMIC DNA]</scope>
    <source>
        <strain evidence="4">DY59</strain>
    </source>
</reference>
<dbReference type="Pfam" id="PF03358">
    <property type="entry name" value="FMN_red"/>
    <property type="match status" value="1"/>
</dbReference>
<dbReference type="KEGG" id="dsw:QR90_09020"/>
<evidence type="ECO:0000313" key="3">
    <source>
        <dbReference type="EMBL" id="AIZ45207.1"/>
    </source>
</evidence>
<gene>
    <name evidence="3" type="ORF">QR90_09020</name>
</gene>
<dbReference type="FunFam" id="3.40.50.360:FF:000001">
    <property type="entry name" value="NAD(P)H dehydrogenase (Quinone) FQR1-like"/>
    <property type="match status" value="1"/>
</dbReference>
<dbReference type="RefSeq" id="WP_039683977.1">
    <property type="nucleotide sequence ID" value="NZ_CP010028.1"/>
</dbReference>
<protein>
    <submittedName>
        <fullName evidence="3">NAD(P)H:quinone oxidoreductase, type IV</fullName>
    </submittedName>
</protein>
<dbReference type="PROSITE" id="PS50902">
    <property type="entry name" value="FLAVODOXIN_LIKE"/>
    <property type="match status" value="1"/>
</dbReference>
<evidence type="ECO:0000313" key="4">
    <source>
        <dbReference type="Proteomes" id="UP000030634"/>
    </source>
</evidence>
<evidence type="ECO:0000259" key="2">
    <source>
        <dbReference type="PROSITE" id="PS50902"/>
    </source>
</evidence>
<dbReference type="GO" id="GO:0016020">
    <property type="term" value="C:membrane"/>
    <property type="evidence" value="ECO:0007669"/>
    <property type="project" value="TreeGrafter"/>
</dbReference>
<dbReference type="NCBIfam" id="NF002999">
    <property type="entry name" value="PRK03767.1"/>
    <property type="match status" value="1"/>
</dbReference>
<dbReference type="EMBL" id="CP010028">
    <property type="protein sequence ID" value="AIZ45207.1"/>
    <property type="molecule type" value="Genomic_DNA"/>
</dbReference>
<feature type="domain" description="Flavodoxin-like" evidence="2">
    <location>
        <begin position="14"/>
        <end position="199"/>
    </location>
</feature>
<dbReference type="InterPro" id="IPR029039">
    <property type="entry name" value="Flavoprotein-like_sf"/>
</dbReference>
<evidence type="ECO:0000256" key="1">
    <source>
        <dbReference type="ARBA" id="ARBA00006961"/>
    </source>
</evidence>
<name>A0A0A7KGA9_9DEIO</name>
<dbReference type="InterPro" id="IPR005025">
    <property type="entry name" value="FMN_Rdtase-like_dom"/>
</dbReference>
<proteinExistence type="inferred from homology"/>
<accession>A0A0A7KGA9</accession>
<dbReference type="Gene3D" id="3.40.50.360">
    <property type="match status" value="1"/>
</dbReference>
<dbReference type="PANTHER" id="PTHR30546:SF23">
    <property type="entry name" value="FLAVOPROTEIN-LIKE PROTEIN YCP4-RELATED"/>
    <property type="match status" value="1"/>
</dbReference>
<dbReference type="AlphaFoldDB" id="A0A0A7KGA9"/>
<dbReference type="InterPro" id="IPR008254">
    <property type="entry name" value="Flavodoxin/NO_synth"/>
</dbReference>
<organism evidence="3 4">
    <name type="scientific">Deinococcus radiopugnans</name>
    <dbReference type="NCBI Taxonomy" id="57497"/>
    <lineage>
        <taxon>Bacteria</taxon>
        <taxon>Thermotogati</taxon>
        <taxon>Deinococcota</taxon>
        <taxon>Deinococci</taxon>
        <taxon>Deinococcales</taxon>
        <taxon>Deinococcaceae</taxon>
        <taxon>Deinococcus</taxon>
    </lineage>
</organism>
<dbReference type="PANTHER" id="PTHR30546">
    <property type="entry name" value="FLAVODOXIN-RELATED PROTEIN WRBA-RELATED"/>
    <property type="match status" value="1"/>
</dbReference>
<dbReference type="STRING" id="1182571.QR90_09020"/>
<dbReference type="InterPro" id="IPR010089">
    <property type="entry name" value="Flavoprotein_WrbA-like"/>
</dbReference>
<dbReference type="NCBIfam" id="TIGR01755">
    <property type="entry name" value="flav_wrbA"/>
    <property type="match status" value="1"/>
</dbReference>
<comment type="similarity">
    <text evidence="1">Belongs to the WrbA family.</text>
</comment>
<dbReference type="GO" id="GO:0003955">
    <property type="term" value="F:NAD(P)H dehydrogenase (quinone) activity"/>
    <property type="evidence" value="ECO:0007669"/>
    <property type="project" value="InterPro"/>
</dbReference>
<dbReference type="SUPFAM" id="SSF52218">
    <property type="entry name" value="Flavoproteins"/>
    <property type="match status" value="1"/>
</dbReference>
<dbReference type="Proteomes" id="UP000030634">
    <property type="component" value="Chromosome"/>
</dbReference>